<evidence type="ECO:0000313" key="12">
    <source>
        <dbReference type="EMBL" id="TDS86995.1"/>
    </source>
</evidence>
<keyword evidence="4" id="KW-0547">Nucleotide-binding</keyword>
<evidence type="ECO:0000259" key="10">
    <source>
        <dbReference type="Pfam" id="PF13193"/>
    </source>
</evidence>
<sequence length="670" mass="73126">MTPNPQQENKLDSMQKSGQVFPPSETFAKNAVATQDRYDKAAEDRLGYWADQARSVLSWDKDFTEVLDWSEAPVAKWFVGGEVNAAYNAVDRHVEAGNGSRIALHFEGEPGDSRSITYQELADDVARASNAFESLGLTKGDRVAIYMPMIPETIVTMLACARIGAIHSVVFGGFSSDALRSRVDDAEAKLVVTADGSYRRGKPSTLKPAVDDALAAPGHTVEHVIVVKRNGEEVAFNEDLDVWWHDVVPQQSTEHSYVAHDSEHPLFILYTSGTTGKPKGILHTTGGYLTQTAVTHRDTFDLHPETDVYWCTADVGWVTGHSYIVYGPLVNGATQVIYEGTPDTPHKGRLWEIVQKYGVTQFYTAPTLIRTCMKWGREIPDQFDLSTLRVLGTVGEAINPEAWLWFRDVIGANNGVGKAPKEEPAPIVDTWWQTETGAHMIAPLPGVTATKPGSAQTAVPGISIGIVDEMGTPLEKGEAGLLVIKEPWPAMLRGIWKNPERYQETYWSRFGDVYFAGDGARTDEDGDVWLMGRVDDVMNISGHRLSTTEIESALVSHPAVAEAAVVGAKDATTGEAVVAFVILRGDSEGGDKAQMEQDLRTHVGKEIGPIAKPRNVLVVPELPKTRSGKIMRRLLKDVAEGREAGDASTLADPTVMLQIAEDMRAKHGAS</sequence>
<dbReference type="GO" id="GO:0016208">
    <property type="term" value="F:AMP binding"/>
    <property type="evidence" value="ECO:0007669"/>
    <property type="project" value="InterPro"/>
</dbReference>
<evidence type="ECO:0000259" key="11">
    <source>
        <dbReference type="Pfam" id="PF16177"/>
    </source>
</evidence>
<dbReference type="GO" id="GO:0003987">
    <property type="term" value="F:acetate-CoA ligase activity"/>
    <property type="evidence" value="ECO:0007669"/>
    <property type="project" value="UniProtKB-UniRule"/>
</dbReference>
<dbReference type="CDD" id="cd05966">
    <property type="entry name" value="ACS"/>
    <property type="match status" value="1"/>
</dbReference>
<keyword evidence="5" id="KW-0067">ATP-binding</keyword>
<evidence type="ECO:0000256" key="4">
    <source>
        <dbReference type="ARBA" id="ARBA00022741"/>
    </source>
</evidence>
<feature type="domain" description="Acetyl-coenzyme A synthetase N-terminal" evidence="11">
    <location>
        <begin position="35"/>
        <end position="89"/>
    </location>
</feature>
<dbReference type="InterPro" id="IPR011904">
    <property type="entry name" value="Ac_CoA_lig"/>
</dbReference>
<evidence type="ECO:0000256" key="5">
    <source>
        <dbReference type="ARBA" id="ARBA00022840"/>
    </source>
</evidence>
<dbReference type="FunFam" id="3.40.50.12780:FF:000001">
    <property type="entry name" value="Acetyl-coenzyme A synthetase"/>
    <property type="match status" value="1"/>
</dbReference>
<dbReference type="PANTHER" id="PTHR24095:SF14">
    <property type="entry name" value="ACETYL-COENZYME A SYNTHETASE 1"/>
    <property type="match status" value="1"/>
</dbReference>
<keyword evidence="13" id="KW-1185">Reference proteome</keyword>
<reference evidence="12 13" key="1">
    <citation type="submission" date="2019-03" db="EMBL/GenBank/DDBJ databases">
        <title>Genomic Encyclopedia of Type Strains, Phase III (KMG-III): the genomes of soil and plant-associated and newly described type strains.</title>
        <authorList>
            <person name="Whitman W."/>
        </authorList>
    </citation>
    <scope>NUCLEOTIDE SEQUENCE [LARGE SCALE GENOMIC DNA]</scope>
    <source>
        <strain evidence="12 13">DSM 27373</strain>
    </source>
</reference>
<gene>
    <name evidence="12" type="ORF">EV640_102290</name>
</gene>
<evidence type="ECO:0000256" key="2">
    <source>
        <dbReference type="ARBA" id="ARBA00013275"/>
    </source>
</evidence>
<dbReference type="Gene3D" id="3.40.50.12780">
    <property type="entry name" value="N-terminal domain of ligase-like"/>
    <property type="match status" value="1"/>
</dbReference>
<evidence type="ECO:0000256" key="8">
    <source>
        <dbReference type="SAM" id="MobiDB-lite"/>
    </source>
</evidence>
<comment type="similarity">
    <text evidence="1">Belongs to the ATP-dependent AMP-binding enzyme family.</text>
</comment>
<feature type="domain" description="AMP-binding enzyme C-terminal" evidence="10">
    <location>
        <begin position="549"/>
        <end position="629"/>
    </location>
</feature>
<evidence type="ECO:0000256" key="1">
    <source>
        <dbReference type="ARBA" id="ARBA00006432"/>
    </source>
</evidence>
<evidence type="ECO:0000256" key="3">
    <source>
        <dbReference type="ARBA" id="ARBA00022598"/>
    </source>
</evidence>
<dbReference type="GO" id="GO:0019427">
    <property type="term" value="P:acetyl-CoA biosynthetic process from acetate"/>
    <property type="evidence" value="ECO:0007669"/>
    <property type="project" value="UniProtKB-UniRule"/>
</dbReference>
<dbReference type="GO" id="GO:0005524">
    <property type="term" value="F:ATP binding"/>
    <property type="evidence" value="ECO:0007669"/>
    <property type="project" value="UniProtKB-KW"/>
</dbReference>
<dbReference type="InterPro" id="IPR025110">
    <property type="entry name" value="AMP-bd_C"/>
</dbReference>
<dbReference type="Pfam" id="PF00501">
    <property type="entry name" value="AMP-binding"/>
    <property type="match status" value="1"/>
</dbReference>
<dbReference type="AlphaFoldDB" id="A0A4R7G6C4"/>
<evidence type="ECO:0000259" key="9">
    <source>
        <dbReference type="Pfam" id="PF00501"/>
    </source>
</evidence>
<feature type="compositionally biased region" description="Polar residues" evidence="8">
    <location>
        <begin position="1"/>
        <end position="18"/>
    </location>
</feature>
<dbReference type="InterPro" id="IPR020845">
    <property type="entry name" value="AMP-binding_CS"/>
</dbReference>
<dbReference type="Gene3D" id="3.30.300.30">
    <property type="match status" value="1"/>
</dbReference>
<feature type="region of interest" description="Disordered" evidence="8">
    <location>
        <begin position="1"/>
        <end position="25"/>
    </location>
</feature>
<dbReference type="InterPro" id="IPR045851">
    <property type="entry name" value="AMP-bd_C_sf"/>
</dbReference>
<feature type="domain" description="AMP-dependent synthetase/ligase" evidence="9">
    <location>
        <begin position="96"/>
        <end position="496"/>
    </location>
</feature>
<dbReference type="NCBIfam" id="TIGR02188">
    <property type="entry name" value="Ac_CoA_lig_AcsA"/>
    <property type="match status" value="1"/>
</dbReference>
<keyword evidence="3" id="KW-0436">Ligase</keyword>
<evidence type="ECO:0000256" key="6">
    <source>
        <dbReference type="ARBA" id="ARBA00022990"/>
    </source>
</evidence>
<proteinExistence type="inferred from homology"/>
<dbReference type="InterPro" id="IPR000873">
    <property type="entry name" value="AMP-dep_synth/lig_dom"/>
</dbReference>
<comment type="caution">
    <text evidence="12">The sequence shown here is derived from an EMBL/GenBank/DDBJ whole genome shotgun (WGS) entry which is preliminary data.</text>
</comment>
<dbReference type="EC" id="6.2.1.1" evidence="2 7"/>
<dbReference type="EMBL" id="SOAN01000002">
    <property type="protein sequence ID" value="TDS86995.1"/>
    <property type="molecule type" value="Genomic_DNA"/>
</dbReference>
<accession>A0A4R7G6C4</accession>
<dbReference type="InterPro" id="IPR042099">
    <property type="entry name" value="ANL_N_sf"/>
</dbReference>
<dbReference type="PROSITE" id="PS00455">
    <property type="entry name" value="AMP_BINDING"/>
    <property type="match status" value="1"/>
</dbReference>
<name>A0A4R7G6C4_9MICC</name>
<dbReference type="Pfam" id="PF13193">
    <property type="entry name" value="AMP-binding_C"/>
    <property type="match status" value="1"/>
</dbReference>
<evidence type="ECO:0000313" key="13">
    <source>
        <dbReference type="Proteomes" id="UP000294506"/>
    </source>
</evidence>
<dbReference type="Proteomes" id="UP000294506">
    <property type="component" value="Unassembled WGS sequence"/>
</dbReference>
<dbReference type="InterPro" id="IPR032387">
    <property type="entry name" value="ACAS_N"/>
</dbReference>
<dbReference type="NCBIfam" id="NF001208">
    <property type="entry name" value="PRK00174.1"/>
    <property type="match status" value="1"/>
</dbReference>
<keyword evidence="6" id="KW-0007">Acetylation</keyword>
<dbReference type="RefSeq" id="WP_051501455.1">
    <property type="nucleotide sequence ID" value="NZ_JBIMET010000008.1"/>
</dbReference>
<organism evidence="12 13">
    <name type="scientific">Nesterenkonia aurantiaca</name>
    <dbReference type="NCBI Taxonomy" id="1436010"/>
    <lineage>
        <taxon>Bacteria</taxon>
        <taxon>Bacillati</taxon>
        <taxon>Actinomycetota</taxon>
        <taxon>Actinomycetes</taxon>
        <taxon>Micrococcales</taxon>
        <taxon>Micrococcaceae</taxon>
        <taxon>Nesterenkonia</taxon>
    </lineage>
</organism>
<evidence type="ECO:0000256" key="7">
    <source>
        <dbReference type="NCBIfam" id="TIGR02188"/>
    </source>
</evidence>
<dbReference type="GO" id="GO:0005829">
    <property type="term" value="C:cytosol"/>
    <property type="evidence" value="ECO:0007669"/>
    <property type="project" value="TreeGrafter"/>
</dbReference>
<dbReference type="Pfam" id="PF16177">
    <property type="entry name" value="ACAS_N"/>
    <property type="match status" value="1"/>
</dbReference>
<protein>
    <recommendedName>
        <fullName evidence="2 7">Acetate--CoA ligase</fullName>
        <ecNumber evidence="2 7">6.2.1.1</ecNumber>
    </recommendedName>
</protein>
<dbReference type="PANTHER" id="PTHR24095">
    <property type="entry name" value="ACETYL-COENZYME A SYNTHETASE"/>
    <property type="match status" value="1"/>
</dbReference>
<dbReference type="SUPFAM" id="SSF56801">
    <property type="entry name" value="Acetyl-CoA synthetase-like"/>
    <property type="match status" value="1"/>
</dbReference>